<reference evidence="3 6" key="3">
    <citation type="submission" date="2019-01" db="EMBL/GenBank/DDBJ databases">
        <title>Draft genome sequence of Lactobacillus paraplantarum OSY-TC318, a Producer of the novel lantibiotic Paraplantaracin TC318.</title>
        <authorList>
            <person name="Hussein W.E."/>
            <person name="Huang E."/>
            <person name="Yousef A.E."/>
        </authorList>
    </citation>
    <scope>NUCLEOTIDE SEQUENCE [LARGE SCALE GENOMIC DNA]</scope>
    <source>
        <strain evidence="3 6">OSY-TC318</strain>
    </source>
</reference>
<evidence type="ECO:0000313" key="1">
    <source>
        <dbReference type="EMBL" id="AYJ39663.1"/>
    </source>
</evidence>
<name>A0A2I9CW56_9LACO</name>
<dbReference type="Proteomes" id="UP000292648">
    <property type="component" value="Unassembled WGS sequence"/>
</dbReference>
<evidence type="ECO:0000313" key="2">
    <source>
        <dbReference type="EMBL" id="GBF01946.1"/>
    </source>
</evidence>
<dbReference type="EMBL" id="BDOR01000006">
    <property type="protein sequence ID" value="GBF01946.1"/>
    <property type="molecule type" value="Genomic_DNA"/>
</dbReference>
<gene>
    <name evidence="3" type="ORF">EUZ87_12650</name>
    <name evidence="1" type="ORF">LP667_13055</name>
    <name evidence="2" type="ORF">LPPLD21_01478</name>
</gene>
<evidence type="ECO:0000313" key="3">
    <source>
        <dbReference type="EMBL" id="TBX39167.1"/>
    </source>
</evidence>
<evidence type="ECO:0000313" key="5">
    <source>
        <dbReference type="Proteomes" id="UP000277896"/>
    </source>
</evidence>
<proteinExistence type="predicted"/>
<keyword evidence="4" id="KW-1185">Reference proteome</keyword>
<accession>A0A2I9CW56</accession>
<dbReference type="EMBL" id="SEHH01000101">
    <property type="protein sequence ID" value="TBX39167.1"/>
    <property type="molecule type" value="Genomic_DNA"/>
</dbReference>
<dbReference type="EMBL" id="CP032744">
    <property type="protein sequence ID" value="AYJ39663.1"/>
    <property type="molecule type" value="Genomic_DNA"/>
</dbReference>
<protein>
    <submittedName>
        <fullName evidence="3">Uncharacterized protein</fullName>
    </submittedName>
</protein>
<organism evidence="3 6">
    <name type="scientific">Lactiplantibacillus paraplantarum</name>
    <dbReference type="NCBI Taxonomy" id="60520"/>
    <lineage>
        <taxon>Bacteria</taxon>
        <taxon>Bacillati</taxon>
        <taxon>Bacillota</taxon>
        <taxon>Bacilli</taxon>
        <taxon>Lactobacillales</taxon>
        <taxon>Lactobacillaceae</taxon>
        <taxon>Lactiplantibacillus</taxon>
    </lineage>
</organism>
<reference evidence="1 5" key="2">
    <citation type="submission" date="2018-10" db="EMBL/GenBank/DDBJ databases">
        <title>Genome seuquencing of Lactobacillus species.</title>
        <authorList>
            <person name="Baek C."/>
            <person name="Yi H."/>
        </authorList>
    </citation>
    <scope>NUCLEOTIDE SEQUENCE [LARGE SCALE GENOMIC DNA]</scope>
    <source>
        <strain evidence="1 5">DSM 10667</strain>
    </source>
</reference>
<dbReference type="RefSeq" id="WP_021730028.1">
    <property type="nucleotide sequence ID" value="NZ_AVAI01000006.1"/>
</dbReference>
<evidence type="ECO:0000313" key="4">
    <source>
        <dbReference type="Proteomes" id="UP000236162"/>
    </source>
</evidence>
<dbReference type="Proteomes" id="UP000277896">
    <property type="component" value="Chromosome"/>
</dbReference>
<sequence>MTTDHQTQTAALFNDTSQYADIIDRPQPVAKWHLPMPQADRAAQFAPFAALTGYHELIGQRAAIYAHKHYPTKQAKQRVVAQLKAVTALPAMPQLNIDYFNDAVGYYQTATSQLCRLDWKRGRVYFTTIASIAMANIRSVSIANPKDK</sequence>
<dbReference type="AlphaFoldDB" id="A0A2I9CW56"/>
<dbReference type="Proteomes" id="UP000236162">
    <property type="component" value="Unassembled WGS sequence"/>
</dbReference>
<evidence type="ECO:0000313" key="6">
    <source>
        <dbReference type="Proteomes" id="UP000292648"/>
    </source>
</evidence>
<reference evidence="2 4" key="1">
    <citation type="submission" date="2017-04" db="EMBL/GenBank/DDBJ databases">
        <title>In vitro and in silico characterization of Lactobacillus paraplantarum D2-1, a starter culture for soymilk fermentation.</title>
        <authorList>
            <person name="Endo A."/>
            <person name="Sasaki F."/>
            <person name="Maeno S."/>
            <person name="Kanesaki Y."/>
            <person name="Kubota E."/>
            <person name="Torres G.A."/>
            <person name="Tomita S."/>
            <person name="Nakagawa J."/>
        </authorList>
    </citation>
    <scope>NUCLEOTIDE SEQUENCE [LARGE SCALE GENOMIC DNA]</scope>
    <source>
        <strain evidence="2 4">D2-1</strain>
    </source>
</reference>